<evidence type="ECO:0000256" key="6">
    <source>
        <dbReference type="ARBA" id="ARBA00034754"/>
    </source>
</evidence>
<dbReference type="AlphaFoldDB" id="A0A2T5JYQ4"/>
<dbReference type="PANTHER" id="PTHR34388">
    <property type="entry name" value="DNA POLYMERASE III SUBUNIT DELTA"/>
    <property type="match status" value="1"/>
</dbReference>
<evidence type="ECO:0000256" key="3">
    <source>
        <dbReference type="ARBA" id="ARBA00022695"/>
    </source>
</evidence>
<keyword evidence="5" id="KW-0239">DNA-directed DNA polymerase</keyword>
<keyword evidence="9" id="KW-1185">Reference proteome</keyword>
<evidence type="ECO:0000256" key="1">
    <source>
        <dbReference type="ARBA" id="ARBA00012417"/>
    </source>
</evidence>
<dbReference type="GO" id="GO:0003677">
    <property type="term" value="F:DNA binding"/>
    <property type="evidence" value="ECO:0007669"/>
    <property type="project" value="InterPro"/>
</dbReference>
<dbReference type="NCBIfam" id="TIGR01128">
    <property type="entry name" value="holA"/>
    <property type="match status" value="1"/>
</dbReference>
<gene>
    <name evidence="8" type="ORF">C8J28_1149</name>
</gene>
<dbReference type="EMBL" id="QAOT01000014">
    <property type="protein sequence ID" value="PTR15289.1"/>
    <property type="molecule type" value="Genomic_DNA"/>
</dbReference>
<dbReference type="OrthoDB" id="9804983at2"/>
<keyword evidence="3" id="KW-0548">Nucleotidyltransferase</keyword>
<dbReference type="RefSeq" id="WP_108221427.1">
    <property type="nucleotide sequence ID" value="NZ_CP090021.1"/>
</dbReference>
<evidence type="ECO:0000256" key="5">
    <source>
        <dbReference type="ARBA" id="ARBA00022932"/>
    </source>
</evidence>
<evidence type="ECO:0000313" key="8">
    <source>
        <dbReference type="EMBL" id="PTR15289.1"/>
    </source>
</evidence>
<dbReference type="PANTHER" id="PTHR34388:SF1">
    <property type="entry name" value="DNA POLYMERASE III SUBUNIT DELTA"/>
    <property type="match status" value="1"/>
</dbReference>
<keyword evidence="2" id="KW-0808">Transferase</keyword>
<dbReference type="Gene3D" id="1.20.272.10">
    <property type="match status" value="1"/>
</dbReference>
<name>A0A2T5JYQ4_9RHOB</name>
<keyword evidence="4" id="KW-0235">DNA replication</keyword>
<protein>
    <recommendedName>
        <fullName evidence="1">DNA-directed DNA polymerase</fullName>
        <ecNumber evidence="1">2.7.7.7</ecNumber>
    </recommendedName>
</protein>
<dbReference type="GO" id="GO:0003887">
    <property type="term" value="F:DNA-directed DNA polymerase activity"/>
    <property type="evidence" value="ECO:0007669"/>
    <property type="project" value="UniProtKB-KW"/>
</dbReference>
<evidence type="ECO:0000256" key="2">
    <source>
        <dbReference type="ARBA" id="ARBA00022679"/>
    </source>
</evidence>
<dbReference type="InterPro" id="IPR008921">
    <property type="entry name" value="DNA_pol3_clamp-load_cplx_C"/>
</dbReference>
<proteinExistence type="inferred from homology"/>
<accession>A0A2T5JYQ4</accession>
<dbReference type="Proteomes" id="UP000244060">
    <property type="component" value="Unassembled WGS sequence"/>
</dbReference>
<sequence>MILRGAEAVRYLAKPDPARAGLLVFGQDAMRVALKRQEAILGLIGAEGAAEMRLTRIPASELRRDPAALMDAMTAKGFFDGPRAVLLEEATDGLADLIGKVLREWRPGDAQVVVTAGGLTGRSALKKLFEAHPNAVCIGLYDDPPTREEIDTMLRQAGLGRIDPAAMAGLAALARDLDPGDFRQTVEKLALYKLGDSAPLSSADVAEMAPASIEAGVDEVIHAVAEGRRAEVSPLVRRLEAQGVTAVALCIGAMRHFRSLHRIAAGAEPGRGGFNPRQERMQRQARQWGVSRLEEALTLLVETDLTLRSASRAPAMAVMERALIRLCTVR</sequence>
<reference evidence="8 9" key="1">
    <citation type="submission" date="2018-04" db="EMBL/GenBank/DDBJ databases">
        <title>Genomic Encyclopedia of Type Strains, Phase III (KMG-III): the genomes of soil and plant-associated and newly described type strains.</title>
        <authorList>
            <person name="Whitman W."/>
        </authorList>
    </citation>
    <scope>NUCLEOTIDE SEQUENCE [LARGE SCALE GENOMIC DNA]</scope>
    <source>
        <strain evidence="8 9">KA25</strain>
    </source>
</reference>
<dbReference type="GO" id="GO:0006261">
    <property type="term" value="P:DNA-templated DNA replication"/>
    <property type="evidence" value="ECO:0007669"/>
    <property type="project" value="TreeGrafter"/>
</dbReference>
<dbReference type="EC" id="2.7.7.7" evidence="1"/>
<comment type="caution">
    <text evidence="8">The sequence shown here is derived from an EMBL/GenBank/DDBJ whole genome shotgun (WGS) entry which is preliminary data.</text>
</comment>
<evidence type="ECO:0000256" key="4">
    <source>
        <dbReference type="ARBA" id="ARBA00022705"/>
    </source>
</evidence>
<dbReference type="GO" id="GO:0009360">
    <property type="term" value="C:DNA polymerase III complex"/>
    <property type="evidence" value="ECO:0007669"/>
    <property type="project" value="TreeGrafter"/>
</dbReference>
<dbReference type="InterPro" id="IPR005790">
    <property type="entry name" value="DNA_polIII_delta"/>
</dbReference>
<comment type="catalytic activity">
    <reaction evidence="7">
        <text>DNA(n) + a 2'-deoxyribonucleoside 5'-triphosphate = DNA(n+1) + diphosphate</text>
        <dbReference type="Rhea" id="RHEA:22508"/>
        <dbReference type="Rhea" id="RHEA-COMP:17339"/>
        <dbReference type="Rhea" id="RHEA-COMP:17340"/>
        <dbReference type="ChEBI" id="CHEBI:33019"/>
        <dbReference type="ChEBI" id="CHEBI:61560"/>
        <dbReference type="ChEBI" id="CHEBI:173112"/>
        <dbReference type="EC" id="2.7.7.7"/>
    </reaction>
</comment>
<evidence type="ECO:0000256" key="7">
    <source>
        <dbReference type="ARBA" id="ARBA00049244"/>
    </source>
</evidence>
<comment type="similarity">
    <text evidence="6">Belongs to the DNA polymerase HolA subunit family.</text>
</comment>
<organism evidence="8 9">
    <name type="scientific">Cereibacter azotoformans</name>
    <dbReference type="NCBI Taxonomy" id="43057"/>
    <lineage>
        <taxon>Bacteria</taxon>
        <taxon>Pseudomonadati</taxon>
        <taxon>Pseudomonadota</taxon>
        <taxon>Alphaproteobacteria</taxon>
        <taxon>Rhodobacterales</taxon>
        <taxon>Paracoccaceae</taxon>
        <taxon>Cereibacter</taxon>
    </lineage>
</organism>
<evidence type="ECO:0000313" key="9">
    <source>
        <dbReference type="Proteomes" id="UP000244060"/>
    </source>
</evidence>
<dbReference type="SUPFAM" id="SSF48019">
    <property type="entry name" value="post-AAA+ oligomerization domain-like"/>
    <property type="match status" value="1"/>
</dbReference>